<dbReference type="AlphaFoldDB" id="A0A2U3DB46"/>
<evidence type="ECO:0000256" key="2">
    <source>
        <dbReference type="ARBA" id="ARBA00023239"/>
    </source>
</evidence>
<dbReference type="PANTHER" id="PTHR22789:SF0">
    <property type="entry name" value="3-OXO-TETRONATE 4-PHOSPHATE DECARBOXYLASE-RELATED"/>
    <property type="match status" value="1"/>
</dbReference>
<keyword evidence="1" id="KW-0479">Metal-binding</keyword>
<dbReference type="GO" id="GO:0019323">
    <property type="term" value="P:pentose catabolic process"/>
    <property type="evidence" value="ECO:0007669"/>
    <property type="project" value="TreeGrafter"/>
</dbReference>
<gene>
    <name evidence="4" type="ORF">BM613_02870</name>
</gene>
<comment type="caution">
    <text evidence="4">The sequence shown here is derived from an EMBL/GenBank/DDBJ whole genome shotgun (WGS) entry which is preliminary data.</text>
</comment>
<keyword evidence="2" id="KW-0456">Lyase</keyword>
<sequence>MRKQTADQLREELVQVAHKLFQAGVMFKGEHANLSARLGEDQMVITRGGSIAKLEKEDFAIVNLDGTVVEGHVEPVLAEVIEMHAAVYRERPSVGGVIHNHAPHVTTFAIAHQPIPVVYEPLLRFGITEPIPVVPWAPRGSAESVGGIIEIVKSHPHLPALMLANHGLLAFGKTPLDTAQIVTTLDEAAELILNARLIGGEKPLPDAAFAQVVERMRQFAEKVMA</sequence>
<dbReference type="Proteomes" id="UP000245380">
    <property type="component" value="Unassembled WGS sequence"/>
</dbReference>
<evidence type="ECO:0000313" key="4">
    <source>
        <dbReference type="EMBL" id="PWI58482.1"/>
    </source>
</evidence>
<dbReference type="InterPro" id="IPR001303">
    <property type="entry name" value="Aldolase_II/adducin_N"/>
</dbReference>
<dbReference type="PANTHER" id="PTHR22789">
    <property type="entry name" value="FUCULOSE PHOSPHATE ALDOLASE"/>
    <property type="match status" value="1"/>
</dbReference>
<dbReference type="EMBL" id="MPDK01000003">
    <property type="protein sequence ID" value="PWI58482.1"/>
    <property type="molecule type" value="Genomic_DNA"/>
</dbReference>
<evidence type="ECO:0000256" key="1">
    <source>
        <dbReference type="ARBA" id="ARBA00022723"/>
    </source>
</evidence>
<dbReference type="SUPFAM" id="SSF53639">
    <property type="entry name" value="AraD/HMP-PK domain-like"/>
    <property type="match status" value="1"/>
</dbReference>
<dbReference type="RefSeq" id="WP_109429674.1">
    <property type="nucleotide sequence ID" value="NZ_MPDK01000003.1"/>
</dbReference>
<name>A0A2U3DB46_SULT2</name>
<reference evidence="4 5" key="1">
    <citation type="submission" date="2016-11" db="EMBL/GenBank/DDBJ databases">
        <title>Comparative genomics of Acidibacillus ferroxidans species.</title>
        <authorList>
            <person name="Oliveira G."/>
            <person name="Nunes G."/>
            <person name="Oliveira R."/>
            <person name="Araujo F."/>
            <person name="Salim A."/>
            <person name="Scholte L."/>
            <person name="Morais D."/>
            <person name="Nancucheo I."/>
            <person name="Johnson D.B."/>
            <person name="Grail B."/>
            <person name="Bittencourt J."/>
            <person name="Valadares R."/>
        </authorList>
    </citation>
    <scope>NUCLEOTIDE SEQUENCE [LARGE SCALE GENOMIC DNA]</scope>
    <source>
        <strain evidence="4 5">Y002</strain>
    </source>
</reference>
<organism evidence="4 5">
    <name type="scientific">Sulfoacidibacillus thermotolerans</name>
    <name type="common">Acidibacillus sulfuroxidans</name>
    <dbReference type="NCBI Taxonomy" id="1765684"/>
    <lineage>
        <taxon>Bacteria</taxon>
        <taxon>Bacillati</taxon>
        <taxon>Bacillota</taxon>
        <taxon>Bacilli</taxon>
        <taxon>Bacillales</taxon>
        <taxon>Alicyclobacillaceae</taxon>
        <taxon>Sulfoacidibacillus</taxon>
    </lineage>
</organism>
<dbReference type="Gene3D" id="3.40.225.10">
    <property type="entry name" value="Class II aldolase/adducin N-terminal domain"/>
    <property type="match status" value="1"/>
</dbReference>
<evidence type="ECO:0000313" key="5">
    <source>
        <dbReference type="Proteomes" id="UP000245380"/>
    </source>
</evidence>
<dbReference type="GO" id="GO:0046872">
    <property type="term" value="F:metal ion binding"/>
    <property type="evidence" value="ECO:0007669"/>
    <property type="project" value="UniProtKB-KW"/>
</dbReference>
<protein>
    <submittedName>
        <fullName evidence="4">Class II aldolase</fullName>
    </submittedName>
</protein>
<feature type="domain" description="Class II aldolase/adducin N-terminal" evidence="3">
    <location>
        <begin position="11"/>
        <end position="193"/>
    </location>
</feature>
<accession>A0A2U3DB46</accession>
<dbReference type="InterPro" id="IPR050197">
    <property type="entry name" value="Aldolase_class_II_sugar_metab"/>
</dbReference>
<evidence type="ECO:0000259" key="3">
    <source>
        <dbReference type="SMART" id="SM01007"/>
    </source>
</evidence>
<dbReference type="SMART" id="SM01007">
    <property type="entry name" value="Aldolase_II"/>
    <property type="match status" value="1"/>
</dbReference>
<keyword evidence="5" id="KW-1185">Reference proteome</keyword>
<dbReference type="Pfam" id="PF00596">
    <property type="entry name" value="Aldolase_II"/>
    <property type="match status" value="1"/>
</dbReference>
<dbReference type="InterPro" id="IPR036409">
    <property type="entry name" value="Aldolase_II/adducin_N_sf"/>
</dbReference>
<dbReference type="OrthoDB" id="9794581at2"/>
<dbReference type="GO" id="GO:0016832">
    <property type="term" value="F:aldehyde-lyase activity"/>
    <property type="evidence" value="ECO:0007669"/>
    <property type="project" value="TreeGrafter"/>
</dbReference>
<dbReference type="GO" id="GO:0005829">
    <property type="term" value="C:cytosol"/>
    <property type="evidence" value="ECO:0007669"/>
    <property type="project" value="TreeGrafter"/>
</dbReference>
<proteinExistence type="predicted"/>